<protein>
    <submittedName>
        <fullName evidence="1">Uncharacterized protein</fullName>
    </submittedName>
</protein>
<dbReference type="EMBL" id="GGMR01013343">
    <property type="protein sequence ID" value="MBY25962.1"/>
    <property type="molecule type" value="Transcribed_RNA"/>
</dbReference>
<evidence type="ECO:0000313" key="1">
    <source>
        <dbReference type="EMBL" id="MBY25962.1"/>
    </source>
</evidence>
<accession>A0A2S2P994</accession>
<proteinExistence type="predicted"/>
<name>A0A2S2P994_SCHGA</name>
<gene>
    <name evidence="1" type="ORF">g.89614</name>
</gene>
<organism evidence="1">
    <name type="scientific">Schizaphis graminum</name>
    <name type="common">Green bug aphid</name>
    <dbReference type="NCBI Taxonomy" id="13262"/>
    <lineage>
        <taxon>Eukaryota</taxon>
        <taxon>Metazoa</taxon>
        <taxon>Ecdysozoa</taxon>
        <taxon>Arthropoda</taxon>
        <taxon>Hexapoda</taxon>
        <taxon>Insecta</taxon>
        <taxon>Pterygota</taxon>
        <taxon>Neoptera</taxon>
        <taxon>Paraneoptera</taxon>
        <taxon>Hemiptera</taxon>
        <taxon>Sternorrhyncha</taxon>
        <taxon>Aphidomorpha</taxon>
        <taxon>Aphidoidea</taxon>
        <taxon>Aphididae</taxon>
        <taxon>Aphidini</taxon>
        <taxon>Schizaphis</taxon>
    </lineage>
</organism>
<sequence length="260" mass="29572">MLFALPLLPAGDIRRGFDMVRMFAVNHGVPMGSLFDYYQNYWLRQVGSDIVSVNGLPRRTNNCVESFHNTLRNKFNVVHLNLWIFLDHLCHLSMSFHNIVAQLNNNLRPTRNYRVKHKNLNRILHASQQYSLGLKSMWQYLQRMPHVTTTYVQQQRNWVLHVDNEQLLLVVQPVAAAAASVPIAAAAAPVPIATLSALGSVVRVPFVPSQVILPPIQLHHPVLGSTQRPPVELPENGRLVERDHPYHIQKMGDIDRGDIE</sequence>
<reference evidence="1" key="1">
    <citation type="submission" date="2018-04" db="EMBL/GenBank/DDBJ databases">
        <title>Transcriptome of Schizaphis graminum biotype I.</title>
        <authorList>
            <person name="Scully E.D."/>
            <person name="Geib S.M."/>
            <person name="Palmer N.A."/>
            <person name="Koch K."/>
            <person name="Bradshaw J."/>
            <person name="Heng-Moss T."/>
            <person name="Sarath G."/>
        </authorList>
    </citation>
    <scope>NUCLEOTIDE SEQUENCE</scope>
</reference>
<dbReference type="AlphaFoldDB" id="A0A2S2P994"/>